<feature type="domain" description="ERAP1-like C-terminal" evidence="2">
    <location>
        <begin position="12"/>
        <end position="337"/>
    </location>
</feature>
<comment type="caution">
    <text evidence="3">The sequence shown here is derived from an EMBL/GenBank/DDBJ whole genome shotgun (WGS) entry which is preliminary data.</text>
</comment>
<keyword evidence="3" id="KW-0031">Aminopeptidase</keyword>
<keyword evidence="3" id="KW-0378">Hydrolase</keyword>
<dbReference type="InterPro" id="IPR050344">
    <property type="entry name" value="Peptidase_M1_aminopeptidases"/>
</dbReference>
<comment type="similarity">
    <text evidence="1">Belongs to the peptidase M1 family.</text>
</comment>
<reference evidence="3" key="1">
    <citation type="submission" date="2022-01" db="EMBL/GenBank/DDBJ databases">
        <title>Genome Sequence Resource for Two Populations of Ditylenchus destructor, the Migratory Endoparasitic Phytonematode.</title>
        <authorList>
            <person name="Zhang H."/>
            <person name="Lin R."/>
            <person name="Xie B."/>
        </authorList>
    </citation>
    <scope>NUCLEOTIDE SEQUENCE</scope>
    <source>
        <strain evidence="3">BazhouSP</strain>
    </source>
</reference>
<dbReference type="EMBL" id="JAKKPZ010000211">
    <property type="protein sequence ID" value="KAI1698599.1"/>
    <property type="molecule type" value="Genomic_DNA"/>
</dbReference>
<evidence type="ECO:0000313" key="3">
    <source>
        <dbReference type="EMBL" id="KAI1698599.1"/>
    </source>
</evidence>
<evidence type="ECO:0000259" key="2">
    <source>
        <dbReference type="Pfam" id="PF11838"/>
    </source>
</evidence>
<dbReference type="GO" id="GO:0008270">
    <property type="term" value="F:zinc ion binding"/>
    <property type="evidence" value="ECO:0007669"/>
    <property type="project" value="TreeGrafter"/>
</dbReference>
<organism evidence="3 4">
    <name type="scientific">Ditylenchus destructor</name>
    <dbReference type="NCBI Taxonomy" id="166010"/>
    <lineage>
        <taxon>Eukaryota</taxon>
        <taxon>Metazoa</taxon>
        <taxon>Ecdysozoa</taxon>
        <taxon>Nematoda</taxon>
        <taxon>Chromadorea</taxon>
        <taxon>Rhabditida</taxon>
        <taxon>Tylenchina</taxon>
        <taxon>Tylenchomorpha</taxon>
        <taxon>Sphaerularioidea</taxon>
        <taxon>Anguinidae</taxon>
        <taxon>Anguininae</taxon>
        <taxon>Ditylenchus</taxon>
    </lineage>
</organism>
<dbReference type="Gene3D" id="1.25.50.20">
    <property type="match status" value="1"/>
</dbReference>
<dbReference type="Proteomes" id="UP001201812">
    <property type="component" value="Unassembled WGS sequence"/>
</dbReference>
<dbReference type="GO" id="GO:0043171">
    <property type="term" value="P:peptide catabolic process"/>
    <property type="evidence" value="ECO:0007669"/>
    <property type="project" value="TreeGrafter"/>
</dbReference>
<dbReference type="Pfam" id="PF11838">
    <property type="entry name" value="ERAP1_C"/>
    <property type="match status" value="1"/>
</dbReference>
<dbReference type="GO" id="GO:0042277">
    <property type="term" value="F:peptide binding"/>
    <property type="evidence" value="ECO:0007669"/>
    <property type="project" value="TreeGrafter"/>
</dbReference>
<name>A0AAD4MLS5_9BILA</name>
<dbReference type="GO" id="GO:0005737">
    <property type="term" value="C:cytoplasm"/>
    <property type="evidence" value="ECO:0007669"/>
    <property type="project" value="TreeGrafter"/>
</dbReference>
<dbReference type="PANTHER" id="PTHR11533:SF301">
    <property type="entry name" value="AMINOPEPTIDASE"/>
    <property type="match status" value="1"/>
</dbReference>
<dbReference type="GO" id="GO:0006508">
    <property type="term" value="P:proteolysis"/>
    <property type="evidence" value="ECO:0007669"/>
    <property type="project" value="TreeGrafter"/>
</dbReference>
<keyword evidence="4" id="KW-1185">Reference proteome</keyword>
<dbReference type="GO" id="GO:0070006">
    <property type="term" value="F:metalloaminopeptidase activity"/>
    <property type="evidence" value="ECO:0007669"/>
    <property type="project" value="TreeGrafter"/>
</dbReference>
<gene>
    <name evidence="3" type="ORF">DdX_17805</name>
</gene>
<keyword evidence="3" id="KW-0645">Protease</keyword>
<sequence length="366" mass="42199">MDLEISDNQKFLVDPRSYGFYRVKYSNELLAQIGVQLRKDHTAIEPIARARVLDDTFHMAEAGLLPHQTALELSSYATKETDDLPAITVLKHLDRLQAEFFDSEPDEVDRANASEDPVEKYKENFLDNLISHTEEHSQRTLSNRGLEKESFTHNGLSKVIAEEQRKTQHNATIVKDIEMFQEEFVKPCSGIGEDDFLPRNGCSRVPFASRHYVYCQGIRHGGPREFGLVLRIYQKEYMSASEKHSLLNALTCSQNETALKWYTLKHLTALNRPVGKRLLFNWVLENWEDVCRRFKDEVRQLGKVLGASLSRGTDHAIQTLTKFIEDHPTASHLHALKPLLNRLKKKREFVIKTSSSLLEWFGKQKY</sequence>
<dbReference type="GO" id="GO:0005615">
    <property type="term" value="C:extracellular space"/>
    <property type="evidence" value="ECO:0007669"/>
    <property type="project" value="TreeGrafter"/>
</dbReference>
<proteinExistence type="inferred from homology"/>
<accession>A0AAD4MLS5</accession>
<dbReference type="GO" id="GO:0016020">
    <property type="term" value="C:membrane"/>
    <property type="evidence" value="ECO:0007669"/>
    <property type="project" value="TreeGrafter"/>
</dbReference>
<dbReference type="InterPro" id="IPR024571">
    <property type="entry name" value="ERAP1-like_C_dom"/>
</dbReference>
<evidence type="ECO:0000313" key="4">
    <source>
        <dbReference type="Proteomes" id="UP001201812"/>
    </source>
</evidence>
<dbReference type="PANTHER" id="PTHR11533">
    <property type="entry name" value="PROTEASE M1 ZINC METALLOPROTEASE"/>
    <property type="match status" value="1"/>
</dbReference>
<protein>
    <submittedName>
        <fullName evidence="3">Aminopeptidase-like protein AC3.5</fullName>
    </submittedName>
</protein>
<evidence type="ECO:0000256" key="1">
    <source>
        <dbReference type="ARBA" id="ARBA00010136"/>
    </source>
</evidence>
<dbReference type="AlphaFoldDB" id="A0AAD4MLS5"/>